<reference evidence="3" key="1">
    <citation type="journal article" date="2022" name="bioRxiv">
        <title>Sequencing and chromosome-scale assembly of the giantPleurodeles waltlgenome.</title>
        <authorList>
            <person name="Brown T."/>
            <person name="Elewa A."/>
            <person name="Iarovenko S."/>
            <person name="Subramanian E."/>
            <person name="Araus A.J."/>
            <person name="Petzold A."/>
            <person name="Susuki M."/>
            <person name="Suzuki K.-i.T."/>
            <person name="Hayashi T."/>
            <person name="Toyoda A."/>
            <person name="Oliveira C."/>
            <person name="Osipova E."/>
            <person name="Leigh N.D."/>
            <person name="Simon A."/>
            <person name="Yun M.H."/>
        </authorList>
    </citation>
    <scope>NUCLEOTIDE SEQUENCE</scope>
    <source>
        <strain evidence="3">20211129_DDA</strain>
        <tissue evidence="3">Liver</tissue>
    </source>
</reference>
<feature type="chain" id="PRO_5043877176" evidence="2">
    <location>
        <begin position="31"/>
        <end position="138"/>
    </location>
</feature>
<evidence type="ECO:0000313" key="3">
    <source>
        <dbReference type="EMBL" id="KAJ1193423.1"/>
    </source>
</evidence>
<keyword evidence="2" id="KW-0732">Signal</keyword>
<name>A0AAV7UWZ6_PLEWA</name>
<organism evidence="3 4">
    <name type="scientific">Pleurodeles waltl</name>
    <name type="common">Iberian ribbed newt</name>
    <dbReference type="NCBI Taxonomy" id="8319"/>
    <lineage>
        <taxon>Eukaryota</taxon>
        <taxon>Metazoa</taxon>
        <taxon>Chordata</taxon>
        <taxon>Craniata</taxon>
        <taxon>Vertebrata</taxon>
        <taxon>Euteleostomi</taxon>
        <taxon>Amphibia</taxon>
        <taxon>Batrachia</taxon>
        <taxon>Caudata</taxon>
        <taxon>Salamandroidea</taxon>
        <taxon>Salamandridae</taxon>
        <taxon>Pleurodelinae</taxon>
        <taxon>Pleurodeles</taxon>
    </lineage>
</organism>
<evidence type="ECO:0000256" key="1">
    <source>
        <dbReference type="SAM" id="MobiDB-lite"/>
    </source>
</evidence>
<gene>
    <name evidence="3" type="ORF">NDU88_002721</name>
</gene>
<dbReference type="Proteomes" id="UP001066276">
    <property type="component" value="Chromosome 2_2"/>
</dbReference>
<protein>
    <submittedName>
        <fullName evidence="3">Uncharacterized protein</fullName>
    </submittedName>
</protein>
<sequence>MGRRTPAGKRAVCGCLVALIRGLEEASVEALVPSRTVWEGREVRRGVRPGLGGLRTYGSTRAGPRQDTEGGGRRGASGDGTRGLASAQAEHASLVERLRCLNYAAHSAHTHAAADRSGKLFAWLIRREQDRAPIMELR</sequence>
<accession>A0AAV7UWZ6</accession>
<dbReference type="AlphaFoldDB" id="A0AAV7UWZ6"/>
<evidence type="ECO:0000256" key="2">
    <source>
        <dbReference type="SAM" id="SignalP"/>
    </source>
</evidence>
<dbReference type="EMBL" id="JANPWB010000004">
    <property type="protein sequence ID" value="KAJ1193423.1"/>
    <property type="molecule type" value="Genomic_DNA"/>
</dbReference>
<evidence type="ECO:0000313" key="4">
    <source>
        <dbReference type="Proteomes" id="UP001066276"/>
    </source>
</evidence>
<feature type="region of interest" description="Disordered" evidence="1">
    <location>
        <begin position="47"/>
        <end position="88"/>
    </location>
</feature>
<proteinExistence type="predicted"/>
<comment type="caution">
    <text evidence="3">The sequence shown here is derived from an EMBL/GenBank/DDBJ whole genome shotgun (WGS) entry which is preliminary data.</text>
</comment>
<feature type="signal peptide" evidence="2">
    <location>
        <begin position="1"/>
        <end position="30"/>
    </location>
</feature>
<keyword evidence="4" id="KW-1185">Reference proteome</keyword>